<protein>
    <submittedName>
        <fullName evidence="4">5'-nucleotidase, lipoprotein e(P4) family</fullName>
    </submittedName>
</protein>
<gene>
    <name evidence="4" type="ORF">NCTC10168_00770</name>
</gene>
<keyword evidence="1 3" id="KW-0732">Signal</keyword>
<evidence type="ECO:0000256" key="3">
    <source>
        <dbReference type="SAM" id="SignalP"/>
    </source>
</evidence>
<organism evidence="4 5">
    <name type="scientific">Mycoplasmopsis maculosa</name>
    <dbReference type="NCBI Taxonomy" id="114885"/>
    <lineage>
        <taxon>Bacteria</taxon>
        <taxon>Bacillati</taxon>
        <taxon>Mycoplasmatota</taxon>
        <taxon>Mycoplasmoidales</taxon>
        <taxon>Metamycoplasmataceae</taxon>
        <taxon>Mycoplasmopsis</taxon>
    </lineage>
</organism>
<accession>A0A449B5D7</accession>
<dbReference type="RefSeq" id="WP_129647244.1">
    <property type="nucleotide sequence ID" value="NZ_LR215037.1"/>
</dbReference>
<dbReference type="EMBL" id="LR215037">
    <property type="protein sequence ID" value="VEU75821.1"/>
    <property type="molecule type" value="Genomic_DNA"/>
</dbReference>
<evidence type="ECO:0000313" key="4">
    <source>
        <dbReference type="EMBL" id="VEU75821.1"/>
    </source>
</evidence>
<dbReference type="Proteomes" id="UP000290243">
    <property type="component" value="Chromosome"/>
</dbReference>
<reference evidence="4 5" key="1">
    <citation type="submission" date="2019-01" db="EMBL/GenBank/DDBJ databases">
        <authorList>
            <consortium name="Pathogen Informatics"/>
        </authorList>
    </citation>
    <scope>NUCLEOTIDE SEQUENCE [LARGE SCALE GENOMIC DNA]</scope>
    <source>
        <strain evidence="4 5">NCTC10168</strain>
    </source>
</reference>
<dbReference type="InterPro" id="IPR023214">
    <property type="entry name" value="HAD_sf"/>
</dbReference>
<dbReference type="Pfam" id="PF03767">
    <property type="entry name" value="Acid_phosphat_B"/>
    <property type="match status" value="1"/>
</dbReference>
<dbReference type="KEGG" id="mmau:NCTC10168_00770"/>
<dbReference type="AlphaFoldDB" id="A0A449B5D7"/>
<feature type="signal peptide" evidence="3">
    <location>
        <begin position="1"/>
        <end position="21"/>
    </location>
</feature>
<evidence type="ECO:0000313" key="5">
    <source>
        <dbReference type="Proteomes" id="UP000290243"/>
    </source>
</evidence>
<feature type="compositionally biased region" description="Basic and acidic residues" evidence="2">
    <location>
        <begin position="437"/>
        <end position="455"/>
    </location>
</feature>
<keyword evidence="4" id="KW-0449">Lipoprotein</keyword>
<keyword evidence="5" id="KW-1185">Reference proteome</keyword>
<feature type="chain" id="PRO_5019107379" evidence="3">
    <location>
        <begin position="22"/>
        <end position="469"/>
    </location>
</feature>
<evidence type="ECO:0000256" key="2">
    <source>
        <dbReference type="SAM" id="MobiDB-lite"/>
    </source>
</evidence>
<dbReference type="Gene3D" id="3.40.50.1000">
    <property type="entry name" value="HAD superfamily/HAD-like"/>
    <property type="match status" value="1"/>
</dbReference>
<dbReference type="PROSITE" id="PS51257">
    <property type="entry name" value="PROKAR_LIPOPROTEIN"/>
    <property type="match status" value="1"/>
</dbReference>
<proteinExistence type="predicted"/>
<name>A0A449B5D7_9BACT</name>
<sequence length="469" mass="52559">MNKKLVSLMTLGASTLPLVLASASCNVEKSGENVSKEQGLINQLSQLSKEEKAKLIDALDLKKVLSEEEKAKLVEKVHNQAGLFGAVVWYIKSVENHISRKQSFVLAKAAFDNLMKKGNSQNIEYGKNYNTIQKVENAGEGKSVPVVFMDIDETVLANDYIEGLSVYEKGFFHEGTKVDFDVKGLRREIPGAIDFINYIQSKGAVVMFNSNMPQGKKVVEGTIENLKALGLKFIEPWQFWMRGSLPYQPTSETASVLKSLRENVNRDKESVSSIKFDQTKYAAQPWLTFENWENAKALGKSVLKNTRMDAVSENQETGWNLKLADNKSGEAVKFKVIMKIGDNYNDFFDNIAPETNDERVAQYKNNPALKALFTNINGAKGQKATYDKTTKKVTFKELEWDQFYVQTPGNAEYGDWSKEYGYGAFTKIAKALEEITKDSKWQEKPTEKSIDKSIETDEATNNGTVSPSA</sequence>
<dbReference type="InterPro" id="IPR005519">
    <property type="entry name" value="Acid_phosphat_B-like"/>
</dbReference>
<dbReference type="SUPFAM" id="SSF56784">
    <property type="entry name" value="HAD-like"/>
    <property type="match status" value="1"/>
</dbReference>
<feature type="compositionally biased region" description="Polar residues" evidence="2">
    <location>
        <begin position="459"/>
        <end position="469"/>
    </location>
</feature>
<evidence type="ECO:0000256" key="1">
    <source>
        <dbReference type="ARBA" id="ARBA00022729"/>
    </source>
</evidence>
<feature type="region of interest" description="Disordered" evidence="2">
    <location>
        <begin position="437"/>
        <end position="469"/>
    </location>
</feature>
<dbReference type="InterPro" id="IPR036412">
    <property type="entry name" value="HAD-like_sf"/>
</dbReference>
<dbReference type="OrthoDB" id="395856at2"/>